<keyword evidence="3" id="KW-0325">Glycoprotein</keyword>
<feature type="transmembrane region" description="Helical" evidence="5">
    <location>
        <begin position="136"/>
        <end position="155"/>
    </location>
</feature>
<organism evidence="7 8">
    <name type="scientific">Fusarium duplospermum</name>
    <dbReference type="NCBI Taxonomy" id="1325734"/>
    <lineage>
        <taxon>Eukaryota</taxon>
        <taxon>Fungi</taxon>
        <taxon>Dikarya</taxon>
        <taxon>Ascomycota</taxon>
        <taxon>Pezizomycotina</taxon>
        <taxon>Sordariomycetes</taxon>
        <taxon>Hypocreomycetidae</taxon>
        <taxon>Hypocreales</taxon>
        <taxon>Nectriaceae</taxon>
        <taxon>Fusarium</taxon>
        <taxon>Fusarium solani species complex</taxon>
    </lineage>
</organism>
<feature type="transmembrane region" description="Helical" evidence="5">
    <location>
        <begin position="341"/>
        <end position="361"/>
    </location>
</feature>
<keyword evidence="5" id="KW-1133">Transmembrane helix</keyword>
<dbReference type="EMBL" id="NKCI01000069">
    <property type="protein sequence ID" value="RSL58976.1"/>
    <property type="molecule type" value="Genomic_DNA"/>
</dbReference>
<evidence type="ECO:0000313" key="8">
    <source>
        <dbReference type="Proteomes" id="UP000288168"/>
    </source>
</evidence>
<sequence length="469" mass="50267">MPLSSNNHAEDSCLKYHPTPTQQADLPNALEKNPIVDNDTPPPHNQENGTVADDASDTFPEGGLTAWLVVFGCWCSMVCIYGLINTSAVFESYFKTHQLQDYSHSQIGWIFSLYLFLVFLVGVQVGPVFDRFGPRVLVAAGCTLIVLGLMLLSLSKTYYQIILTYSVLGGLGGALLNAPAYGAIAHFFHAKRALATGIASTAGGIGGTLFPLLLRRLLGSNGVGFAWSCRIMGFIMLGLAVPANLFIKSRPSIQMSNSGHPKAASVWPDFGIFRDPRFALATVGYFFMEIGLFVPLTYIISYGTAHGISTSNSFLLLSFLNAGSVVGRFLPGLLADKFGRFNVIIITIALCAVTVLGIWLPCDGSRAVLIVFSVAFGAASGSNLSLIPVCIGQFCESRHYGRYFATATMVASFGTLISVPIAGALVGVGDESTGWMSLILFSGCSYLVALVCYMTARVMTVGWLPQTKF</sequence>
<dbReference type="Gene3D" id="1.20.1250.20">
    <property type="entry name" value="MFS general substrate transporter like domains"/>
    <property type="match status" value="2"/>
</dbReference>
<dbReference type="SUPFAM" id="SSF103473">
    <property type="entry name" value="MFS general substrate transporter"/>
    <property type="match status" value="1"/>
</dbReference>
<dbReference type="GO" id="GO:0017183">
    <property type="term" value="P:protein histidyl modification to diphthamide"/>
    <property type="evidence" value="ECO:0007669"/>
    <property type="project" value="InterPro"/>
</dbReference>
<proteinExistence type="inferred from homology"/>
<evidence type="ECO:0000256" key="2">
    <source>
        <dbReference type="ARBA" id="ARBA00006727"/>
    </source>
</evidence>
<evidence type="ECO:0000313" key="7">
    <source>
        <dbReference type="EMBL" id="RSL58976.1"/>
    </source>
</evidence>
<dbReference type="AlphaFoldDB" id="A0A428Q115"/>
<dbReference type="SFLD" id="SFLDS00032">
    <property type="entry name" value="Radical_SAM_3-amino-3-carboxyp"/>
    <property type="match status" value="1"/>
</dbReference>
<protein>
    <recommendedName>
        <fullName evidence="6">Major facilitator superfamily (MFS) profile domain-containing protein</fullName>
    </recommendedName>
</protein>
<feature type="transmembrane region" description="Helical" evidence="5">
    <location>
        <begin position="64"/>
        <end position="84"/>
    </location>
</feature>
<comment type="subcellular location">
    <subcellularLocation>
        <location evidence="1">Membrane</location>
        <topology evidence="1">Multi-pass membrane protein</topology>
    </subcellularLocation>
</comment>
<dbReference type="GO" id="GO:0090560">
    <property type="term" value="F:2-(3-amino-3-carboxypropyl)histidine synthase activity"/>
    <property type="evidence" value="ECO:0007669"/>
    <property type="project" value="InterPro"/>
</dbReference>
<keyword evidence="5" id="KW-0472">Membrane</keyword>
<dbReference type="InterPro" id="IPR050327">
    <property type="entry name" value="Proton-linked_MCT"/>
</dbReference>
<accession>A0A428Q115</accession>
<comment type="caution">
    <text evidence="7">The sequence shown here is derived from an EMBL/GenBank/DDBJ whole genome shotgun (WGS) entry which is preliminary data.</text>
</comment>
<dbReference type="InterPro" id="IPR011701">
    <property type="entry name" value="MFS"/>
</dbReference>
<evidence type="ECO:0000256" key="3">
    <source>
        <dbReference type="ARBA" id="ARBA00023180"/>
    </source>
</evidence>
<feature type="transmembrane region" description="Helical" evidence="5">
    <location>
        <begin position="225"/>
        <end position="247"/>
    </location>
</feature>
<feature type="domain" description="Major facilitator superfamily (MFS) profile" evidence="6">
    <location>
        <begin position="277"/>
        <end position="469"/>
    </location>
</feature>
<dbReference type="PANTHER" id="PTHR11360">
    <property type="entry name" value="MONOCARBOXYLATE TRANSPORTER"/>
    <property type="match status" value="1"/>
</dbReference>
<feature type="transmembrane region" description="Helical" evidence="5">
    <location>
        <begin position="161"/>
        <end position="181"/>
    </location>
</feature>
<keyword evidence="5" id="KW-0812">Transmembrane</keyword>
<evidence type="ECO:0000259" key="6">
    <source>
        <dbReference type="PROSITE" id="PS50850"/>
    </source>
</evidence>
<dbReference type="PROSITE" id="PS50850">
    <property type="entry name" value="MFS"/>
    <property type="match status" value="1"/>
</dbReference>
<feature type="transmembrane region" description="Helical" evidence="5">
    <location>
        <begin position="278"/>
        <end position="301"/>
    </location>
</feature>
<comment type="similarity">
    <text evidence="2">Belongs to the major facilitator superfamily. Monocarboxylate porter (TC 2.A.1.13) family.</text>
</comment>
<evidence type="ECO:0000256" key="4">
    <source>
        <dbReference type="SAM" id="MobiDB-lite"/>
    </source>
</evidence>
<evidence type="ECO:0000256" key="1">
    <source>
        <dbReference type="ARBA" id="ARBA00004141"/>
    </source>
</evidence>
<dbReference type="InterPro" id="IPR036259">
    <property type="entry name" value="MFS_trans_sf"/>
</dbReference>
<feature type="transmembrane region" description="Helical" evidence="5">
    <location>
        <begin position="367"/>
        <end position="391"/>
    </location>
</feature>
<feature type="transmembrane region" description="Helical" evidence="5">
    <location>
        <begin position="107"/>
        <end position="129"/>
    </location>
</feature>
<feature type="transmembrane region" description="Helical" evidence="5">
    <location>
        <begin position="403"/>
        <end position="428"/>
    </location>
</feature>
<dbReference type="GO" id="GO:0016020">
    <property type="term" value="C:membrane"/>
    <property type="evidence" value="ECO:0007669"/>
    <property type="project" value="UniProtKB-SubCell"/>
</dbReference>
<gene>
    <name evidence="7" type="ORF">CEP54_007492</name>
</gene>
<dbReference type="GO" id="GO:0022857">
    <property type="term" value="F:transmembrane transporter activity"/>
    <property type="evidence" value="ECO:0007669"/>
    <property type="project" value="InterPro"/>
</dbReference>
<keyword evidence="8" id="KW-1185">Reference proteome</keyword>
<dbReference type="InterPro" id="IPR020846">
    <property type="entry name" value="MFS_dom"/>
</dbReference>
<feature type="transmembrane region" description="Helical" evidence="5">
    <location>
        <begin position="193"/>
        <end position="213"/>
    </location>
</feature>
<feature type="transmembrane region" description="Helical" evidence="5">
    <location>
        <begin position="434"/>
        <end position="456"/>
    </location>
</feature>
<dbReference type="CDD" id="cd17352">
    <property type="entry name" value="MFS_MCT_SLC16"/>
    <property type="match status" value="1"/>
</dbReference>
<dbReference type="PANTHER" id="PTHR11360:SF177">
    <property type="entry name" value="RIBOFLAVIN TRANSPORTER MCH5"/>
    <property type="match status" value="1"/>
</dbReference>
<name>A0A428Q115_9HYPO</name>
<dbReference type="Proteomes" id="UP000288168">
    <property type="component" value="Unassembled WGS sequence"/>
</dbReference>
<dbReference type="InterPro" id="IPR016435">
    <property type="entry name" value="DPH1/DPH2"/>
</dbReference>
<reference evidence="7 8" key="1">
    <citation type="submission" date="2017-06" db="EMBL/GenBank/DDBJ databases">
        <title>Comparative genomic analysis of Ambrosia Fusariam Clade fungi.</title>
        <authorList>
            <person name="Stajich J.E."/>
            <person name="Carrillo J."/>
            <person name="Kijimoto T."/>
            <person name="Eskalen A."/>
            <person name="O'Donnell K."/>
            <person name="Kasson M."/>
        </authorList>
    </citation>
    <scope>NUCLEOTIDE SEQUENCE [LARGE SCALE GENOMIC DNA]</scope>
    <source>
        <strain evidence="7 8">NRRL62584</strain>
    </source>
</reference>
<feature type="region of interest" description="Disordered" evidence="4">
    <location>
        <begin position="1"/>
        <end position="55"/>
    </location>
</feature>
<evidence type="ECO:0000256" key="5">
    <source>
        <dbReference type="SAM" id="Phobius"/>
    </source>
</evidence>
<feature type="transmembrane region" description="Helical" evidence="5">
    <location>
        <begin position="313"/>
        <end position="334"/>
    </location>
</feature>
<dbReference type="OrthoDB" id="410267at2759"/>
<dbReference type="Pfam" id="PF07690">
    <property type="entry name" value="MFS_1"/>
    <property type="match status" value="1"/>
</dbReference>